<reference evidence="1 2" key="1">
    <citation type="journal article" date="2020" name="Nat. Food">
        <title>A phased Vanilla planifolia genome enables genetic improvement of flavour and production.</title>
        <authorList>
            <person name="Hasing T."/>
            <person name="Tang H."/>
            <person name="Brym M."/>
            <person name="Khazi F."/>
            <person name="Huang T."/>
            <person name="Chambers A.H."/>
        </authorList>
    </citation>
    <scope>NUCLEOTIDE SEQUENCE [LARGE SCALE GENOMIC DNA]</scope>
    <source>
        <tissue evidence="1">Leaf</tissue>
    </source>
</reference>
<dbReference type="Proteomes" id="UP000639772">
    <property type="component" value="Chromosome 1"/>
</dbReference>
<proteinExistence type="predicted"/>
<dbReference type="AlphaFoldDB" id="A0A835S2M2"/>
<organism evidence="1 2">
    <name type="scientific">Vanilla planifolia</name>
    <name type="common">Vanilla</name>
    <dbReference type="NCBI Taxonomy" id="51239"/>
    <lineage>
        <taxon>Eukaryota</taxon>
        <taxon>Viridiplantae</taxon>
        <taxon>Streptophyta</taxon>
        <taxon>Embryophyta</taxon>
        <taxon>Tracheophyta</taxon>
        <taxon>Spermatophyta</taxon>
        <taxon>Magnoliopsida</taxon>
        <taxon>Liliopsida</taxon>
        <taxon>Asparagales</taxon>
        <taxon>Orchidaceae</taxon>
        <taxon>Vanilloideae</taxon>
        <taxon>Vanilleae</taxon>
        <taxon>Vanilla</taxon>
    </lineage>
</organism>
<protein>
    <submittedName>
        <fullName evidence="1">Uncharacterized protein</fullName>
    </submittedName>
</protein>
<dbReference type="EMBL" id="JADCNM010000001">
    <property type="protein sequence ID" value="KAG0500249.1"/>
    <property type="molecule type" value="Genomic_DNA"/>
</dbReference>
<evidence type="ECO:0000313" key="2">
    <source>
        <dbReference type="Proteomes" id="UP000639772"/>
    </source>
</evidence>
<name>A0A835S2M2_VANPL</name>
<evidence type="ECO:0000313" key="1">
    <source>
        <dbReference type="EMBL" id="KAG0500249.1"/>
    </source>
</evidence>
<gene>
    <name evidence="1" type="ORF">HPP92_000321</name>
</gene>
<sequence>MACRAALLAPLQDISLGFRYGVLRVMHLGLVPNVTSSSGNALPLFFPSFLFLFLRRQKQGGLSLLLIQKKEKAASFPRLKAKMQEDSTGKPYMPIASQDMLTQKHVPLPSPSHSLAISIGDLYVCAVFVLVFFCREES</sequence>
<comment type="caution">
    <text evidence="1">The sequence shown here is derived from an EMBL/GenBank/DDBJ whole genome shotgun (WGS) entry which is preliminary data.</text>
</comment>
<accession>A0A835S2M2</accession>